<keyword evidence="2" id="KW-1185">Reference proteome</keyword>
<dbReference type="EMBL" id="DAKRPA010000005">
    <property type="protein sequence ID" value="DBA04838.1"/>
    <property type="molecule type" value="Genomic_DNA"/>
</dbReference>
<name>A0AAV2ZCT5_9STRA</name>
<accession>A0AAV2ZCT5</accession>
<protein>
    <submittedName>
        <fullName evidence="1">Uncharacterized protein</fullName>
    </submittedName>
</protein>
<reference evidence="1" key="1">
    <citation type="submission" date="2022-11" db="EMBL/GenBank/DDBJ databases">
        <authorList>
            <person name="Morgan W.R."/>
            <person name="Tartar A."/>
        </authorList>
    </citation>
    <scope>NUCLEOTIDE SEQUENCE</scope>
    <source>
        <strain evidence="1">ARSEF 373</strain>
    </source>
</reference>
<sequence>MHVVCHTLFLSDVYLAGLGHRELPPGYSRLEPNVYVDYGSFAYSVQTSYTNATPSNVLSVWPYKYATTSVGLCAMAQHYGLASWPSCMHLSSRCVGNELPQRQTTAMLDELAGQIQTKRVTAVAVQHRWFDRLHHFVLPSVFNPPGSKPQQCRFHDRTETTAPSCARRCTAIDLCSARCRGETANPCAHHRLSGTAPISVTWLVRWQRGSRSWPGLFPTPHSTSVLWKALTTTVKAAEGSLVASTSTLCLSFEFATVHRRSTRRAMPALRPRSWTTSAPIT</sequence>
<proteinExistence type="predicted"/>
<evidence type="ECO:0000313" key="1">
    <source>
        <dbReference type="EMBL" id="DBA04838.1"/>
    </source>
</evidence>
<evidence type="ECO:0000313" key="2">
    <source>
        <dbReference type="Proteomes" id="UP001146120"/>
    </source>
</evidence>
<dbReference type="AlphaFoldDB" id="A0AAV2ZCT5"/>
<gene>
    <name evidence="1" type="ORF">N0F65_004475</name>
</gene>
<reference evidence="1" key="2">
    <citation type="journal article" date="2023" name="Microbiol Resour">
        <title>Decontamination and Annotation of the Draft Genome Sequence of the Oomycete Lagenidium giganteum ARSEF 373.</title>
        <authorList>
            <person name="Morgan W.R."/>
            <person name="Tartar A."/>
        </authorList>
    </citation>
    <scope>NUCLEOTIDE SEQUENCE</scope>
    <source>
        <strain evidence="1">ARSEF 373</strain>
    </source>
</reference>
<comment type="caution">
    <text evidence="1">The sequence shown here is derived from an EMBL/GenBank/DDBJ whole genome shotgun (WGS) entry which is preliminary data.</text>
</comment>
<organism evidence="1 2">
    <name type="scientific">Lagenidium giganteum</name>
    <dbReference type="NCBI Taxonomy" id="4803"/>
    <lineage>
        <taxon>Eukaryota</taxon>
        <taxon>Sar</taxon>
        <taxon>Stramenopiles</taxon>
        <taxon>Oomycota</taxon>
        <taxon>Peronosporomycetes</taxon>
        <taxon>Pythiales</taxon>
        <taxon>Pythiaceae</taxon>
    </lineage>
</organism>
<dbReference type="Proteomes" id="UP001146120">
    <property type="component" value="Unassembled WGS sequence"/>
</dbReference>